<dbReference type="CDD" id="cd14014">
    <property type="entry name" value="STKc_PknB_like"/>
    <property type="match status" value="1"/>
</dbReference>
<accession>A0A2S9YV13</accession>
<dbReference type="AlphaFoldDB" id="A0A2S9YV13"/>
<feature type="domain" description="Protein kinase" evidence="7">
    <location>
        <begin position="63"/>
        <end position="356"/>
    </location>
</feature>
<dbReference type="PROSITE" id="PS50011">
    <property type="entry name" value="PROTEIN_KINASE_DOM"/>
    <property type="match status" value="1"/>
</dbReference>
<feature type="region of interest" description="Disordered" evidence="6">
    <location>
        <begin position="1"/>
        <end position="51"/>
    </location>
</feature>
<comment type="caution">
    <text evidence="8">The sequence shown here is derived from an EMBL/GenBank/DDBJ whole genome shotgun (WGS) entry which is preliminary data.</text>
</comment>
<keyword evidence="3 8" id="KW-0418">Kinase</keyword>
<evidence type="ECO:0000256" key="5">
    <source>
        <dbReference type="PROSITE-ProRule" id="PRU10141"/>
    </source>
</evidence>
<evidence type="ECO:0000256" key="2">
    <source>
        <dbReference type="ARBA" id="ARBA00022741"/>
    </source>
</evidence>
<keyword evidence="1 8" id="KW-0808">Transferase</keyword>
<dbReference type="EMBL" id="PVNL01000032">
    <property type="protein sequence ID" value="PRQ08947.1"/>
    <property type="molecule type" value="Genomic_DNA"/>
</dbReference>
<organism evidence="8 9">
    <name type="scientific">Enhygromyxa salina</name>
    <dbReference type="NCBI Taxonomy" id="215803"/>
    <lineage>
        <taxon>Bacteria</taxon>
        <taxon>Pseudomonadati</taxon>
        <taxon>Myxococcota</taxon>
        <taxon>Polyangia</taxon>
        <taxon>Nannocystales</taxon>
        <taxon>Nannocystaceae</taxon>
        <taxon>Enhygromyxa</taxon>
    </lineage>
</organism>
<evidence type="ECO:0000259" key="7">
    <source>
        <dbReference type="PROSITE" id="PS50011"/>
    </source>
</evidence>
<dbReference type="SUPFAM" id="SSF56112">
    <property type="entry name" value="Protein kinase-like (PK-like)"/>
    <property type="match status" value="1"/>
</dbReference>
<dbReference type="GO" id="GO:0004674">
    <property type="term" value="F:protein serine/threonine kinase activity"/>
    <property type="evidence" value="ECO:0007669"/>
    <property type="project" value="UniProtKB-EC"/>
</dbReference>
<evidence type="ECO:0000256" key="1">
    <source>
        <dbReference type="ARBA" id="ARBA00022679"/>
    </source>
</evidence>
<sequence length="378" mass="41006">MLSIIAPLDAKPGAQTDGVPLKSDPHAERTLPQPAAGASGPTHAQLRAVGEGRSPPLILADRYRVERRLGRGGMAMVYAGRLLSIDRTVAIKILNEDHRYRDDRLARFVAEAHMTSHLRHPNIVDVLDFGSTQEGVVFMVMELLEGEDLRAMVRRDGPLPWPRVQSLMRDICSGLSAAHHAGLVHRDLKPANCFYVDDTVKLLDFGVATHSSVSAGERMTSVEDDPTQTLDPGWTDQFTGDRRVIGTPEYMSPEQAQGHPVDARSDIYAAGILLGELLTGRVPFESTCATGVISAQIFDPPPTLQELGGEEFVVVEAIEAIYARALSKAPDDRFATIEAFAAAIAAVVPVTMHPRWWRRPGVMAAATTLAGLLAVMSI</sequence>
<dbReference type="EC" id="2.7.11.1" evidence="8"/>
<evidence type="ECO:0000256" key="4">
    <source>
        <dbReference type="ARBA" id="ARBA00022840"/>
    </source>
</evidence>
<proteinExistence type="predicted"/>
<dbReference type="Gene3D" id="1.10.510.10">
    <property type="entry name" value="Transferase(Phosphotransferase) domain 1"/>
    <property type="match status" value="1"/>
</dbReference>
<evidence type="ECO:0000256" key="6">
    <source>
        <dbReference type="SAM" id="MobiDB-lite"/>
    </source>
</evidence>
<dbReference type="Proteomes" id="UP000238823">
    <property type="component" value="Unassembled WGS sequence"/>
</dbReference>
<dbReference type="Gene3D" id="3.30.200.20">
    <property type="entry name" value="Phosphorylase Kinase, domain 1"/>
    <property type="match status" value="1"/>
</dbReference>
<dbReference type="InterPro" id="IPR017441">
    <property type="entry name" value="Protein_kinase_ATP_BS"/>
</dbReference>
<dbReference type="PROSITE" id="PS00107">
    <property type="entry name" value="PROTEIN_KINASE_ATP"/>
    <property type="match status" value="1"/>
</dbReference>
<dbReference type="InterPro" id="IPR000719">
    <property type="entry name" value="Prot_kinase_dom"/>
</dbReference>
<reference evidence="8 9" key="1">
    <citation type="submission" date="2018-03" db="EMBL/GenBank/DDBJ databases">
        <title>Draft Genome Sequences of the Obligatory Marine Myxobacteria Enhygromyxa salina SWB007.</title>
        <authorList>
            <person name="Poehlein A."/>
            <person name="Moghaddam J.A."/>
            <person name="Harms H."/>
            <person name="Alanjari M."/>
            <person name="Koenig G.M."/>
            <person name="Daniel R."/>
            <person name="Schaeberle T.F."/>
        </authorList>
    </citation>
    <scope>NUCLEOTIDE SEQUENCE [LARGE SCALE GENOMIC DNA]</scope>
    <source>
        <strain evidence="8 9">SWB007</strain>
    </source>
</reference>
<dbReference type="PANTHER" id="PTHR43289:SF6">
    <property type="entry name" value="SERINE_THREONINE-PROTEIN KINASE NEKL-3"/>
    <property type="match status" value="1"/>
</dbReference>
<feature type="binding site" evidence="5">
    <location>
        <position position="92"/>
    </location>
    <ligand>
        <name>ATP</name>
        <dbReference type="ChEBI" id="CHEBI:30616"/>
    </ligand>
</feature>
<evidence type="ECO:0000313" key="8">
    <source>
        <dbReference type="EMBL" id="PRQ08947.1"/>
    </source>
</evidence>
<keyword evidence="4 5" id="KW-0067">ATP-binding</keyword>
<name>A0A2S9YV13_9BACT</name>
<gene>
    <name evidence="8" type="primary">prkC_12</name>
    <name evidence="8" type="ORF">ENSA7_13460</name>
</gene>
<evidence type="ECO:0000313" key="9">
    <source>
        <dbReference type="Proteomes" id="UP000238823"/>
    </source>
</evidence>
<dbReference type="SMART" id="SM00220">
    <property type="entry name" value="S_TKc"/>
    <property type="match status" value="1"/>
</dbReference>
<dbReference type="PANTHER" id="PTHR43289">
    <property type="entry name" value="MITOGEN-ACTIVATED PROTEIN KINASE KINASE KINASE 20-RELATED"/>
    <property type="match status" value="1"/>
</dbReference>
<dbReference type="GO" id="GO:0005524">
    <property type="term" value="F:ATP binding"/>
    <property type="evidence" value="ECO:0007669"/>
    <property type="project" value="UniProtKB-UniRule"/>
</dbReference>
<feature type="region of interest" description="Disordered" evidence="6">
    <location>
        <begin position="217"/>
        <end position="238"/>
    </location>
</feature>
<evidence type="ECO:0000256" key="3">
    <source>
        <dbReference type="ARBA" id="ARBA00022777"/>
    </source>
</evidence>
<dbReference type="InterPro" id="IPR008271">
    <property type="entry name" value="Ser/Thr_kinase_AS"/>
</dbReference>
<keyword evidence="2 5" id="KW-0547">Nucleotide-binding</keyword>
<dbReference type="PROSITE" id="PS00108">
    <property type="entry name" value="PROTEIN_KINASE_ST"/>
    <property type="match status" value="1"/>
</dbReference>
<dbReference type="Pfam" id="PF00069">
    <property type="entry name" value="Pkinase"/>
    <property type="match status" value="1"/>
</dbReference>
<protein>
    <submittedName>
        <fullName evidence="8">Serine/threonine-protein kinase PrkC</fullName>
        <ecNumber evidence="8">2.7.11.1</ecNumber>
    </submittedName>
</protein>
<dbReference type="InterPro" id="IPR011009">
    <property type="entry name" value="Kinase-like_dom_sf"/>
</dbReference>